<protein>
    <submittedName>
        <fullName evidence="1">Uncharacterized protein</fullName>
    </submittedName>
</protein>
<proteinExistence type="predicted"/>
<reference evidence="1 2" key="1">
    <citation type="journal article" date="2018" name="Sci. Rep.">
        <title>Genomic signatures of local adaptation to the degree of environmental predictability in rotifers.</title>
        <authorList>
            <person name="Franch-Gras L."/>
            <person name="Hahn C."/>
            <person name="Garcia-Roger E.M."/>
            <person name="Carmona M.J."/>
            <person name="Serra M."/>
            <person name="Gomez A."/>
        </authorList>
    </citation>
    <scope>NUCLEOTIDE SEQUENCE [LARGE SCALE GENOMIC DNA]</scope>
    <source>
        <strain evidence="1">HYR1</strain>
    </source>
</reference>
<organism evidence="1 2">
    <name type="scientific">Brachionus plicatilis</name>
    <name type="common">Marine rotifer</name>
    <name type="synonym">Brachionus muelleri</name>
    <dbReference type="NCBI Taxonomy" id="10195"/>
    <lineage>
        <taxon>Eukaryota</taxon>
        <taxon>Metazoa</taxon>
        <taxon>Spiralia</taxon>
        <taxon>Gnathifera</taxon>
        <taxon>Rotifera</taxon>
        <taxon>Eurotatoria</taxon>
        <taxon>Monogononta</taxon>
        <taxon>Pseudotrocha</taxon>
        <taxon>Ploima</taxon>
        <taxon>Brachionidae</taxon>
        <taxon>Brachionus</taxon>
    </lineage>
</organism>
<sequence>MKEAEHACNIRFPYADIFAGKLKMKILNLDKALAGWNIIILSKITWFQLRTFSIINTNLILLFLLNQNDTFFARENFILFNENKKDTFFH</sequence>
<keyword evidence="2" id="KW-1185">Reference proteome</keyword>
<dbReference type="Proteomes" id="UP000276133">
    <property type="component" value="Unassembled WGS sequence"/>
</dbReference>
<dbReference type="EMBL" id="REGN01004064">
    <property type="protein sequence ID" value="RNA19362.1"/>
    <property type="molecule type" value="Genomic_DNA"/>
</dbReference>
<name>A0A3M7R6V7_BRAPC</name>
<evidence type="ECO:0000313" key="1">
    <source>
        <dbReference type="EMBL" id="RNA19362.1"/>
    </source>
</evidence>
<gene>
    <name evidence="1" type="ORF">BpHYR1_038991</name>
</gene>
<accession>A0A3M7R6V7</accession>
<evidence type="ECO:0000313" key="2">
    <source>
        <dbReference type="Proteomes" id="UP000276133"/>
    </source>
</evidence>
<dbReference type="AlphaFoldDB" id="A0A3M7R6V7"/>
<comment type="caution">
    <text evidence="1">The sequence shown here is derived from an EMBL/GenBank/DDBJ whole genome shotgun (WGS) entry which is preliminary data.</text>
</comment>